<sequence>MHQDSPRLPDTRPQETIVKFFRLIPHCPLPQRADRAAGGLLPTRAFRYCEPMTTASAFGWYAFAPLDFSVVWDGVDILWTWPDADSWYPLDAVQFPDFRKTFDASCPEALRGYAPPFLSAPPEPGLLKIWTGLIARTAPDWRLLVRAPANLPRSLNFEHFEGIIETDRWFGPLFTNLRLTKTDIPIRFRTDMPLVQLQPLHRSVLDDKMLNSFEIGESLDDLDASDWQAYHDTLVAPGGPQDRERGLYARTSRQNAKKGSPSGTEEPRR</sequence>
<dbReference type="EMBL" id="BSNF01000008">
    <property type="protein sequence ID" value="GLQ07390.1"/>
    <property type="molecule type" value="Genomic_DNA"/>
</dbReference>
<gene>
    <name evidence="2" type="ORF">GCM10007924_26110</name>
</gene>
<feature type="region of interest" description="Disordered" evidence="1">
    <location>
        <begin position="233"/>
        <end position="269"/>
    </location>
</feature>
<evidence type="ECO:0008006" key="4">
    <source>
        <dbReference type="Google" id="ProtNLM"/>
    </source>
</evidence>
<dbReference type="RefSeq" id="WP_169561466.1">
    <property type="nucleotide sequence ID" value="NZ_BSNF01000008.1"/>
</dbReference>
<name>A0ABQ5U870_9PROT</name>
<evidence type="ECO:0000313" key="2">
    <source>
        <dbReference type="EMBL" id="GLQ07390.1"/>
    </source>
</evidence>
<evidence type="ECO:0000256" key="1">
    <source>
        <dbReference type="SAM" id="MobiDB-lite"/>
    </source>
</evidence>
<reference evidence="2" key="1">
    <citation type="journal article" date="2014" name="Int. J. Syst. Evol. Microbiol.">
        <title>Complete genome of a new Firmicutes species belonging to the dominant human colonic microbiota ('Ruminococcus bicirculans') reveals two chromosomes and a selective capacity to utilize plant glucans.</title>
        <authorList>
            <consortium name="NISC Comparative Sequencing Program"/>
            <person name="Wegmann U."/>
            <person name="Louis P."/>
            <person name="Goesmann A."/>
            <person name="Henrissat B."/>
            <person name="Duncan S.H."/>
            <person name="Flint H.J."/>
        </authorList>
    </citation>
    <scope>NUCLEOTIDE SEQUENCE</scope>
    <source>
        <strain evidence="2">NBRC 103408</strain>
    </source>
</reference>
<protein>
    <recommendedName>
        <fullName evidence="4">DUF4123 domain-containing protein</fullName>
    </recommendedName>
</protein>
<organism evidence="2 3">
    <name type="scientific">Sneathiella chinensis</name>
    <dbReference type="NCBI Taxonomy" id="349750"/>
    <lineage>
        <taxon>Bacteria</taxon>
        <taxon>Pseudomonadati</taxon>
        <taxon>Pseudomonadota</taxon>
        <taxon>Alphaproteobacteria</taxon>
        <taxon>Sneathiellales</taxon>
        <taxon>Sneathiellaceae</taxon>
        <taxon>Sneathiella</taxon>
    </lineage>
</organism>
<comment type="caution">
    <text evidence="2">The sequence shown here is derived from an EMBL/GenBank/DDBJ whole genome shotgun (WGS) entry which is preliminary data.</text>
</comment>
<dbReference type="Pfam" id="PF19541">
    <property type="entry name" value="DUF6065"/>
    <property type="match status" value="1"/>
</dbReference>
<reference evidence="2" key="2">
    <citation type="submission" date="2023-01" db="EMBL/GenBank/DDBJ databases">
        <title>Draft genome sequence of Sneathiella chinensis strain NBRC 103408.</title>
        <authorList>
            <person name="Sun Q."/>
            <person name="Mori K."/>
        </authorList>
    </citation>
    <scope>NUCLEOTIDE SEQUENCE</scope>
    <source>
        <strain evidence="2">NBRC 103408</strain>
    </source>
</reference>
<proteinExistence type="predicted"/>
<dbReference type="InterPro" id="IPR045709">
    <property type="entry name" value="DUF6065"/>
</dbReference>
<accession>A0ABQ5U870</accession>
<dbReference type="Proteomes" id="UP001161409">
    <property type="component" value="Unassembled WGS sequence"/>
</dbReference>
<keyword evidence="3" id="KW-1185">Reference proteome</keyword>
<evidence type="ECO:0000313" key="3">
    <source>
        <dbReference type="Proteomes" id="UP001161409"/>
    </source>
</evidence>